<dbReference type="KEGG" id="vg:80528146"/>
<dbReference type="EMBL" id="AP018374">
    <property type="protein sequence ID" value="BBF72821.1"/>
    <property type="molecule type" value="Genomic_DNA"/>
</dbReference>
<reference evidence="1 2" key="1">
    <citation type="journal article" date="2017" name="Viruses">
        <title>Characterization of a Novel Bat Adenovirus Isolated from Straw-Colored Fruit Bat (Eidolon helvum).</title>
        <authorList>
            <person name="Ogawa H."/>
            <person name="Kajihara M."/>
            <person name="Nao N."/>
            <person name="Shigeno A."/>
            <person name="Fujikura D."/>
            <person name="Hang'ombe B.M."/>
            <person name="Mweene A.S."/>
            <person name="Mutemwa A."/>
            <person name="Squarre D."/>
            <person name="Yamada M."/>
            <person name="Higashi H."/>
            <person name="Sawa H."/>
            <person name="Takada A."/>
        </authorList>
    </citation>
    <scope>NUCLEOTIDE SEQUENCE [LARGE SCALE GENOMIC DNA]</scope>
    <source>
        <strain evidence="1">06-106</strain>
    </source>
</reference>
<dbReference type="Proteomes" id="UP000317189">
    <property type="component" value="Segment"/>
</dbReference>
<protein>
    <submittedName>
        <fullName evidence="1">E1A</fullName>
    </submittedName>
</protein>
<organism evidence="1 2">
    <name type="scientific">Eidolon helvum adenovirus</name>
    <dbReference type="NCBI Taxonomy" id="2039267"/>
    <lineage>
        <taxon>Viruses</taxon>
        <taxon>Varidnaviria</taxon>
        <taxon>Bamfordvirae</taxon>
        <taxon>Preplasmiviricota</taxon>
        <taxon>Polisuviricotina</taxon>
        <taxon>Pharingeaviricetes</taxon>
        <taxon>Rowavirales</taxon>
        <taxon>Adenoviridae</taxon>
        <taxon>Mastadenovirus</taxon>
    </lineage>
</organism>
<name>A0A348FKF4_9ADEN</name>
<dbReference type="GO" id="GO:0006355">
    <property type="term" value="P:regulation of DNA-templated transcription"/>
    <property type="evidence" value="ECO:0007669"/>
    <property type="project" value="InterPro"/>
</dbReference>
<dbReference type="GO" id="GO:0044003">
    <property type="term" value="P:symbiont-mediated perturbation of host process"/>
    <property type="evidence" value="ECO:0007669"/>
    <property type="project" value="InterPro"/>
</dbReference>
<dbReference type="RefSeq" id="YP_010790706.1">
    <property type="nucleotide sequence ID" value="NC_075453.1"/>
</dbReference>
<proteinExistence type="predicted"/>
<keyword evidence="2" id="KW-1185">Reference proteome</keyword>
<sequence length="222" mass="24703">MRHALYSFSSEFFALAESLLGDPLDYSVPIDLALMDGEEEVHISVSAFSLDALTPPPSPPSPPSLQDLWVPPLSFDDDLGDIGGNAFVSRSLSPLPSPGDMDVSKDSCDEEVEALMSRDLYCYEDMPSSPSDLPGPDDIEFWDEDFGGIEEYDGDLESMSPSLLRYPDVPGVDCEACDFHRANGHRYCALCYMRLTHDMIYREGLWVIGHLRTLFYITNLTV</sequence>
<evidence type="ECO:0000313" key="1">
    <source>
        <dbReference type="EMBL" id="BBF72821.1"/>
    </source>
</evidence>
<evidence type="ECO:0000313" key="2">
    <source>
        <dbReference type="Proteomes" id="UP000317189"/>
    </source>
</evidence>
<accession>A0A348FKF4</accession>
<dbReference type="GeneID" id="80528146"/>